<dbReference type="InterPro" id="IPR017853">
    <property type="entry name" value="GH"/>
</dbReference>
<comment type="similarity">
    <text evidence="1 7">Belongs to the glycosyl hydrolase 5 (cellulase A) family.</text>
</comment>
<gene>
    <name evidence="10" type="ORF">J3R75_001381</name>
</gene>
<evidence type="ECO:0000256" key="1">
    <source>
        <dbReference type="ARBA" id="ARBA00005641"/>
    </source>
</evidence>
<keyword evidence="3" id="KW-0136">Cellulose degradation</keyword>
<dbReference type="Proteomes" id="UP001238163">
    <property type="component" value="Unassembled WGS sequence"/>
</dbReference>
<dbReference type="Pfam" id="PF00150">
    <property type="entry name" value="Cellulase"/>
    <property type="match status" value="1"/>
</dbReference>
<dbReference type="GO" id="GO:0005576">
    <property type="term" value="C:extracellular region"/>
    <property type="evidence" value="ECO:0007669"/>
    <property type="project" value="TreeGrafter"/>
</dbReference>
<keyword evidence="6" id="KW-0624">Polysaccharide degradation</keyword>
<evidence type="ECO:0000256" key="6">
    <source>
        <dbReference type="ARBA" id="ARBA00023326"/>
    </source>
</evidence>
<dbReference type="GO" id="GO:0009986">
    <property type="term" value="C:cell surface"/>
    <property type="evidence" value="ECO:0007669"/>
    <property type="project" value="TreeGrafter"/>
</dbReference>
<dbReference type="PANTHER" id="PTHR31297:SF41">
    <property type="entry name" value="ENDOGLUCANASE, PUTATIVE (AFU_ORTHOLOGUE AFUA_5G01830)-RELATED"/>
    <property type="match status" value="1"/>
</dbReference>
<dbReference type="AlphaFoldDB" id="A0AAE3VEZ2"/>
<evidence type="ECO:0000313" key="11">
    <source>
        <dbReference type="Proteomes" id="UP001238163"/>
    </source>
</evidence>
<keyword evidence="8" id="KW-0732">Signal</keyword>
<reference evidence="10" key="1">
    <citation type="submission" date="2023-07" db="EMBL/GenBank/DDBJ databases">
        <title>Genomic Encyclopedia of Type Strains, Phase IV (KMG-IV): sequencing the most valuable type-strain genomes for metagenomic binning, comparative biology and taxonomic classification.</title>
        <authorList>
            <person name="Goeker M."/>
        </authorList>
    </citation>
    <scope>NUCLEOTIDE SEQUENCE</scope>
    <source>
        <strain evidence="10">DSM 24202</strain>
    </source>
</reference>
<evidence type="ECO:0000256" key="5">
    <source>
        <dbReference type="ARBA" id="ARBA00023295"/>
    </source>
</evidence>
<comment type="caution">
    <text evidence="10">The sequence shown here is derived from an EMBL/GenBank/DDBJ whole genome shotgun (WGS) entry which is preliminary data.</text>
</comment>
<evidence type="ECO:0000256" key="8">
    <source>
        <dbReference type="SAM" id="SignalP"/>
    </source>
</evidence>
<dbReference type="Gene3D" id="3.20.20.80">
    <property type="entry name" value="Glycosidases"/>
    <property type="match status" value="2"/>
</dbReference>
<dbReference type="PANTHER" id="PTHR31297">
    <property type="entry name" value="GLUCAN ENDO-1,6-BETA-GLUCOSIDASE B"/>
    <property type="match status" value="1"/>
</dbReference>
<dbReference type="RefSeq" id="WP_307260674.1">
    <property type="nucleotide sequence ID" value="NZ_JAUSVL010000001.1"/>
</dbReference>
<keyword evidence="2 7" id="KW-0378">Hydrolase</keyword>
<dbReference type="InterPro" id="IPR050386">
    <property type="entry name" value="Glycosyl_hydrolase_5"/>
</dbReference>
<keyword evidence="4" id="KW-0119">Carbohydrate metabolism</keyword>
<evidence type="ECO:0000256" key="4">
    <source>
        <dbReference type="ARBA" id="ARBA00023277"/>
    </source>
</evidence>
<feature type="chain" id="PRO_5042280844" evidence="8">
    <location>
        <begin position="22"/>
        <end position="496"/>
    </location>
</feature>
<feature type="signal peptide" evidence="8">
    <location>
        <begin position="1"/>
        <end position="21"/>
    </location>
</feature>
<organism evidence="10 11">
    <name type="scientific">Oligosphaera ethanolica</name>
    <dbReference type="NCBI Taxonomy" id="760260"/>
    <lineage>
        <taxon>Bacteria</taxon>
        <taxon>Pseudomonadati</taxon>
        <taxon>Lentisphaerota</taxon>
        <taxon>Oligosphaeria</taxon>
        <taxon>Oligosphaerales</taxon>
        <taxon>Oligosphaeraceae</taxon>
        <taxon>Oligosphaera</taxon>
    </lineage>
</organism>
<dbReference type="InterPro" id="IPR001547">
    <property type="entry name" value="Glyco_hydro_5"/>
</dbReference>
<dbReference type="GO" id="GO:0030245">
    <property type="term" value="P:cellulose catabolic process"/>
    <property type="evidence" value="ECO:0007669"/>
    <property type="project" value="UniProtKB-KW"/>
</dbReference>
<feature type="domain" description="Glycoside hydrolase family 5" evidence="9">
    <location>
        <begin position="34"/>
        <end position="206"/>
    </location>
</feature>
<evidence type="ECO:0000259" key="9">
    <source>
        <dbReference type="Pfam" id="PF00150"/>
    </source>
</evidence>
<keyword evidence="11" id="KW-1185">Reference proteome</keyword>
<protein>
    <submittedName>
        <fullName evidence="10">Aryl-phospho-beta-D-glucosidase BglC (GH1 family)</fullName>
    </submittedName>
</protein>
<evidence type="ECO:0000256" key="2">
    <source>
        <dbReference type="ARBA" id="ARBA00022801"/>
    </source>
</evidence>
<accession>A0AAE3VEZ2</accession>
<evidence type="ECO:0000313" key="10">
    <source>
        <dbReference type="EMBL" id="MDQ0289274.1"/>
    </source>
</evidence>
<dbReference type="GO" id="GO:0008422">
    <property type="term" value="F:beta-glucosidase activity"/>
    <property type="evidence" value="ECO:0007669"/>
    <property type="project" value="TreeGrafter"/>
</dbReference>
<evidence type="ECO:0000256" key="3">
    <source>
        <dbReference type="ARBA" id="ARBA00023001"/>
    </source>
</evidence>
<name>A0AAE3VEZ2_9BACT</name>
<keyword evidence="5 7" id="KW-0326">Glycosidase</keyword>
<dbReference type="EMBL" id="JAUSVL010000001">
    <property type="protein sequence ID" value="MDQ0289274.1"/>
    <property type="molecule type" value="Genomic_DNA"/>
</dbReference>
<proteinExistence type="inferred from homology"/>
<sequence length="496" mass="56852">MMWHKMTCVMMAVAGMTVAQAAELPPASYQQLPQWRGFNLLEKFMWNGQQRRFLEKDFQLISELGFNFVRLPMDYRHWIVDGDWEKIDEGVLEHIDEAVAFGKKYGVHVSINFHRAPGYTVAKPKEPKDLWTDADAQRVCAMHWATFARRYRGVPNANLSFNLFNEPSSISGENYAQVVKIITDAIRKEDPERLVICDGLQWGKKPCLELVPLQVAQATRGYWPMNISHYQASWAGGEKYALPTWPQPVIVGWLAGPVKKDLSAPLPITWDEGAASTLRLRIGTVSQHIHLQLKADGEPLWDRKFVCGPGEGEWKKARFVEQWQIYQNEYDLDCIIDIPAGTRELTLEAISGDWVEISELGVTRGEQPEAKVSLLTGYGNKPQPIRFAKGAWQCDNQYDRQYHWDNSVMPWEKLREQGIGVMVGEFGAFNKTPHDVVLRWLDDCLANWQKAGWGWAMWNFRGSFGVLDSGRADVAYEDFNGHKLDRKMLDVLLKYK</sequence>
<evidence type="ECO:0000256" key="7">
    <source>
        <dbReference type="RuleBase" id="RU361153"/>
    </source>
</evidence>
<dbReference type="SUPFAM" id="SSF51445">
    <property type="entry name" value="(Trans)glycosidases"/>
    <property type="match status" value="1"/>
</dbReference>